<dbReference type="InterPro" id="IPR001867">
    <property type="entry name" value="OmpR/PhoB-type_DNA-bd"/>
</dbReference>
<name>A0ABS6B737_9NOCA</name>
<evidence type="ECO:0000256" key="1">
    <source>
        <dbReference type="ARBA" id="ARBA00005820"/>
    </source>
</evidence>
<dbReference type="SUPFAM" id="SSF46894">
    <property type="entry name" value="C-terminal effector domain of the bipartite response regulators"/>
    <property type="match status" value="1"/>
</dbReference>
<evidence type="ECO:0000313" key="7">
    <source>
        <dbReference type="EMBL" id="MBU3065216.1"/>
    </source>
</evidence>
<dbReference type="PROSITE" id="PS51755">
    <property type="entry name" value="OMPR_PHOB"/>
    <property type="match status" value="1"/>
</dbReference>
<dbReference type="SUPFAM" id="SSF48452">
    <property type="entry name" value="TPR-like"/>
    <property type="match status" value="1"/>
</dbReference>
<dbReference type="EMBL" id="JAHKNI010000010">
    <property type="protein sequence ID" value="MBU3065216.1"/>
    <property type="molecule type" value="Genomic_DNA"/>
</dbReference>
<evidence type="ECO:0000256" key="2">
    <source>
        <dbReference type="ARBA" id="ARBA00023015"/>
    </source>
</evidence>
<dbReference type="Proteomes" id="UP000733379">
    <property type="component" value="Unassembled WGS sequence"/>
</dbReference>
<evidence type="ECO:0000256" key="3">
    <source>
        <dbReference type="ARBA" id="ARBA00023125"/>
    </source>
</evidence>
<dbReference type="InterPro" id="IPR005158">
    <property type="entry name" value="BTAD"/>
</dbReference>
<gene>
    <name evidence="7" type="ORF">KO481_27275</name>
</gene>
<reference evidence="7 8" key="1">
    <citation type="submission" date="2021-06" db="EMBL/GenBank/DDBJ databases">
        <title>Actinomycetes sequencing.</title>
        <authorList>
            <person name="Shan Q."/>
        </authorList>
    </citation>
    <scope>NUCLEOTIDE SEQUENCE [LARGE SCALE GENOMIC DNA]</scope>
    <source>
        <strain evidence="7 8">NEAU-G5</strain>
    </source>
</reference>
<keyword evidence="2" id="KW-0805">Transcription regulation</keyword>
<keyword evidence="8" id="KW-1185">Reference proteome</keyword>
<evidence type="ECO:0000259" key="6">
    <source>
        <dbReference type="PROSITE" id="PS51755"/>
    </source>
</evidence>
<evidence type="ECO:0000313" key="8">
    <source>
        <dbReference type="Proteomes" id="UP000733379"/>
    </source>
</evidence>
<comment type="caution">
    <text evidence="7">The sequence shown here is derived from an EMBL/GenBank/DDBJ whole genome shotgun (WGS) entry which is preliminary data.</text>
</comment>
<dbReference type="SMART" id="SM00862">
    <property type="entry name" value="Trans_reg_C"/>
    <property type="match status" value="1"/>
</dbReference>
<dbReference type="RefSeq" id="WP_215921175.1">
    <property type="nucleotide sequence ID" value="NZ_JAHKNI010000010.1"/>
</dbReference>
<feature type="domain" description="OmpR/PhoB-type" evidence="6">
    <location>
        <begin position="1"/>
        <end position="98"/>
    </location>
</feature>
<proteinExistence type="inferred from homology"/>
<dbReference type="PANTHER" id="PTHR35807:SF1">
    <property type="entry name" value="TRANSCRIPTIONAL REGULATOR REDD"/>
    <property type="match status" value="1"/>
</dbReference>
<feature type="DNA-binding region" description="OmpR/PhoB-type" evidence="5">
    <location>
        <begin position="1"/>
        <end position="98"/>
    </location>
</feature>
<keyword evidence="3 5" id="KW-0238">DNA-binding</keyword>
<dbReference type="InterPro" id="IPR051677">
    <property type="entry name" value="AfsR-DnrI-RedD_regulator"/>
</dbReference>
<dbReference type="Pfam" id="PF03704">
    <property type="entry name" value="BTAD"/>
    <property type="match status" value="1"/>
</dbReference>
<dbReference type="SMART" id="SM01043">
    <property type="entry name" value="BTAD"/>
    <property type="match status" value="1"/>
</dbReference>
<dbReference type="Gene3D" id="1.25.40.10">
    <property type="entry name" value="Tetratricopeptide repeat domain"/>
    <property type="match status" value="1"/>
</dbReference>
<dbReference type="Gene3D" id="1.10.10.10">
    <property type="entry name" value="Winged helix-like DNA-binding domain superfamily/Winged helix DNA-binding domain"/>
    <property type="match status" value="1"/>
</dbReference>
<keyword evidence="4" id="KW-0804">Transcription</keyword>
<dbReference type="InterPro" id="IPR011990">
    <property type="entry name" value="TPR-like_helical_dom_sf"/>
</dbReference>
<organism evidence="7 8">
    <name type="scientific">Nocardia albiluteola</name>
    <dbReference type="NCBI Taxonomy" id="2842303"/>
    <lineage>
        <taxon>Bacteria</taxon>
        <taxon>Bacillati</taxon>
        <taxon>Actinomycetota</taxon>
        <taxon>Actinomycetes</taxon>
        <taxon>Mycobacteriales</taxon>
        <taxon>Nocardiaceae</taxon>
        <taxon>Nocardia</taxon>
    </lineage>
</organism>
<dbReference type="CDD" id="cd15831">
    <property type="entry name" value="BTAD"/>
    <property type="match status" value="1"/>
</dbReference>
<sequence>MTLMLSVLGPVQLVVDPDGSTGQPVPQIPPKQQAMLAMLAFARGREVSVDELIAGVWGLESPRSALGAVRNYVWSSRKLLGAGPVTLSSEPGGYRLDGALELDIDRVQRLRATVAAARREGRLAAAEDTVRQTFGYWRGDPLAGVPGPWAAGQRARLRRLLLSLHETGVEIAIDRGDYGNAIADLEALIAAEPLSEQLRALLMTALYRSGRRAAALEVYQQIRRLLVRQQGIEPGPALAELHRQILADEPARSLPPPAGPAVPPDSPAPQDLVHGLWAALPPDDPALVAVIVCDNQRAEQVGLELIRRGLLESTGPGGYGPDSRTRVFVRDAAPDGSIPERKILSDACGRLPETVNRFATPPVQSGS</sequence>
<dbReference type="InterPro" id="IPR016032">
    <property type="entry name" value="Sig_transdc_resp-reg_C-effctor"/>
</dbReference>
<accession>A0ABS6B737</accession>
<evidence type="ECO:0000256" key="4">
    <source>
        <dbReference type="ARBA" id="ARBA00023163"/>
    </source>
</evidence>
<protein>
    <recommendedName>
        <fullName evidence="6">OmpR/PhoB-type domain-containing protein</fullName>
    </recommendedName>
</protein>
<dbReference type="PANTHER" id="PTHR35807">
    <property type="entry name" value="TRANSCRIPTIONAL REGULATOR REDD-RELATED"/>
    <property type="match status" value="1"/>
</dbReference>
<comment type="similarity">
    <text evidence="1">Belongs to the AfsR/DnrI/RedD regulatory family.</text>
</comment>
<evidence type="ECO:0000256" key="5">
    <source>
        <dbReference type="PROSITE-ProRule" id="PRU01091"/>
    </source>
</evidence>
<dbReference type="InterPro" id="IPR036388">
    <property type="entry name" value="WH-like_DNA-bd_sf"/>
</dbReference>